<organism evidence="1 2">
    <name type="scientific">Nitrospira moscoviensis</name>
    <dbReference type="NCBI Taxonomy" id="42253"/>
    <lineage>
        <taxon>Bacteria</taxon>
        <taxon>Pseudomonadati</taxon>
        <taxon>Nitrospirota</taxon>
        <taxon>Nitrospiria</taxon>
        <taxon>Nitrospirales</taxon>
        <taxon>Nitrospiraceae</taxon>
        <taxon>Nitrospira</taxon>
    </lineage>
</organism>
<reference evidence="1 2" key="1">
    <citation type="journal article" date="2015" name="Proc. Natl. Acad. Sci. U.S.A.">
        <title>Expanded metabolic versatility of ubiquitous nitrite-oxidizing bacteria from the genus Nitrospira.</title>
        <authorList>
            <person name="Koch H."/>
            <person name="Lucker S."/>
            <person name="Albertsen M."/>
            <person name="Kitzinger K."/>
            <person name="Herbold C."/>
            <person name="Spieck E."/>
            <person name="Nielsen P.H."/>
            <person name="Wagner M."/>
            <person name="Daims H."/>
        </authorList>
    </citation>
    <scope>NUCLEOTIDE SEQUENCE [LARGE SCALE GENOMIC DNA]</scope>
    <source>
        <strain evidence="1 2">NSP M-1</strain>
    </source>
</reference>
<dbReference type="InterPro" id="IPR036388">
    <property type="entry name" value="WH-like_DNA-bd_sf"/>
</dbReference>
<proteinExistence type="predicted"/>
<dbReference type="Proteomes" id="UP000069205">
    <property type="component" value="Chromosome"/>
</dbReference>
<dbReference type="EMBL" id="CP011801">
    <property type="protein sequence ID" value="ALA60882.1"/>
    <property type="molecule type" value="Genomic_DNA"/>
</dbReference>
<evidence type="ECO:0000313" key="1">
    <source>
        <dbReference type="EMBL" id="ALA60882.1"/>
    </source>
</evidence>
<sequence>MRKRCYSWHSEELIAKFPHLSLAKVHDALAYY</sequence>
<dbReference type="Gene3D" id="1.10.10.10">
    <property type="entry name" value="Winged helix-like DNA-binding domain superfamily/Winged helix DNA-binding domain"/>
    <property type="match status" value="1"/>
</dbReference>
<protein>
    <recommendedName>
        <fullName evidence="3">DUF433 domain-containing protein</fullName>
    </recommendedName>
</protein>
<keyword evidence="2" id="KW-1185">Reference proteome</keyword>
<accession>A0A0K2GJT3</accession>
<evidence type="ECO:0000313" key="2">
    <source>
        <dbReference type="Proteomes" id="UP000069205"/>
    </source>
</evidence>
<dbReference type="KEGG" id="nmv:NITMOv2_4508"/>
<evidence type="ECO:0008006" key="3">
    <source>
        <dbReference type="Google" id="ProtNLM"/>
    </source>
</evidence>
<name>A0A0K2GJT3_NITMO</name>
<gene>
    <name evidence="1" type="ORF">NITMOv2_4508</name>
</gene>
<dbReference type="PATRIC" id="fig|42253.5.peg.4447"/>
<dbReference type="AlphaFoldDB" id="A0A0K2GJT3"/>